<dbReference type="Proteomes" id="UP000321328">
    <property type="component" value="Unassembled WGS sequence"/>
</dbReference>
<dbReference type="STRING" id="1123024.GCA_000423625_00449"/>
<organism evidence="2 3">
    <name type="scientific">Pseudonocardia asaccharolytica DSM 44247 = NBRC 16224</name>
    <dbReference type="NCBI Taxonomy" id="1123024"/>
    <lineage>
        <taxon>Bacteria</taxon>
        <taxon>Bacillati</taxon>
        <taxon>Actinomycetota</taxon>
        <taxon>Actinomycetes</taxon>
        <taxon>Pseudonocardiales</taxon>
        <taxon>Pseudonocardiaceae</taxon>
        <taxon>Pseudonocardia</taxon>
    </lineage>
</organism>
<keyword evidence="1" id="KW-0812">Transmembrane</keyword>
<dbReference type="OrthoDB" id="4566632at2"/>
<accession>A0A511D3P2</accession>
<gene>
    <name evidence="2" type="ORF">PA7_32370</name>
</gene>
<evidence type="ECO:0000313" key="3">
    <source>
        <dbReference type="Proteomes" id="UP000321328"/>
    </source>
</evidence>
<proteinExistence type="predicted"/>
<keyword evidence="1" id="KW-1133">Transmembrane helix</keyword>
<evidence type="ECO:0000313" key="2">
    <source>
        <dbReference type="EMBL" id="GEL19400.1"/>
    </source>
</evidence>
<keyword evidence="3" id="KW-1185">Reference proteome</keyword>
<protein>
    <recommendedName>
        <fullName evidence="4">Anti-sigma-M factor RsmA</fullName>
    </recommendedName>
</protein>
<name>A0A511D3P2_9PSEU</name>
<dbReference type="RefSeq" id="WP_028928682.1">
    <property type="nucleotide sequence ID" value="NZ_AUII01000002.1"/>
</dbReference>
<keyword evidence="1" id="KW-0472">Membrane</keyword>
<dbReference type="EMBL" id="BJVI01000036">
    <property type="protein sequence ID" value="GEL19400.1"/>
    <property type="molecule type" value="Genomic_DNA"/>
</dbReference>
<evidence type="ECO:0000256" key="1">
    <source>
        <dbReference type="SAM" id="Phobius"/>
    </source>
</evidence>
<evidence type="ECO:0008006" key="4">
    <source>
        <dbReference type="Google" id="ProtNLM"/>
    </source>
</evidence>
<dbReference type="AlphaFoldDB" id="A0A511D3P2"/>
<comment type="caution">
    <text evidence="2">The sequence shown here is derived from an EMBL/GenBank/DDBJ whole genome shotgun (WGS) entry which is preliminary data.</text>
</comment>
<feature type="transmembrane region" description="Helical" evidence="1">
    <location>
        <begin position="92"/>
        <end position="111"/>
    </location>
</feature>
<reference evidence="2 3" key="1">
    <citation type="submission" date="2019-07" db="EMBL/GenBank/DDBJ databases">
        <title>Whole genome shotgun sequence of Pseudonocardia asaccharolytica NBRC 16224.</title>
        <authorList>
            <person name="Hosoyama A."/>
            <person name="Uohara A."/>
            <person name="Ohji S."/>
            <person name="Ichikawa N."/>
        </authorList>
    </citation>
    <scope>NUCLEOTIDE SEQUENCE [LARGE SCALE GENOMIC DNA]</scope>
    <source>
        <strain evidence="2 3">NBRC 16224</strain>
    </source>
</reference>
<sequence>MTGSPDPVRLAELDAGLLDQEEAAAERARAAADPNAAAVLDALAATRAELAALPRPTLPPPVRARLRVALDAAAARRTSATRRRLLDTRRRLLATAATLVGLAATTAGIVGPGPVAGPRPALALHAAELPSVAAGAIGTTDLGPLTDAARRAACLRTAGVPGPHEPVLGGRPVVLDERPGTLLVLPTGALGSFRVLVVDRGCGPAGGTVLAERTVSR</sequence>